<dbReference type="Proteomes" id="UP000694548">
    <property type="component" value="Chromosome sgr03"/>
</dbReference>
<dbReference type="GO" id="GO:0005886">
    <property type="term" value="C:plasma membrane"/>
    <property type="evidence" value="ECO:0007669"/>
    <property type="project" value="TreeGrafter"/>
</dbReference>
<feature type="region of interest" description="Disordered" evidence="4">
    <location>
        <begin position="124"/>
        <end position="158"/>
    </location>
</feature>
<evidence type="ECO:0000313" key="5">
    <source>
        <dbReference type="Ensembl" id="ENSNFUP00015034135.1"/>
    </source>
</evidence>
<keyword evidence="6" id="KW-1185">Reference proteome</keyword>
<accession>A0A8C6MBB9</accession>
<dbReference type="InterPro" id="IPR050671">
    <property type="entry name" value="CD300_family_receptors"/>
</dbReference>
<protein>
    <recommendedName>
        <fullName evidence="7">Immunoglobulin V-set domain-containing protein</fullName>
    </recommendedName>
</protein>
<evidence type="ECO:0008006" key="7">
    <source>
        <dbReference type="Google" id="ProtNLM"/>
    </source>
</evidence>
<feature type="compositionally biased region" description="Basic residues" evidence="4">
    <location>
        <begin position="146"/>
        <end position="158"/>
    </location>
</feature>
<evidence type="ECO:0000256" key="4">
    <source>
        <dbReference type="SAM" id="MobiDB-lite"/>
    </source>
</evidence>
<comment type="subcellular location">
    <subcellularLocation>
        <location evidence="1">Membrane</location>
    </subcellularLocation>
</comment>
<keyword evidence="3" id="KW-0472">Membrane</keyword>
<dbReference type="Gene3D" id="2.60.40.10">
    <property type="entry name" value="Immunoglobulins"/>
    <property type="match status" value="1"/>
</dbReference>
<evidence type="ECO:0000313" key="6">
    <source>
        <dbReference type="Proteomes" id="UP000694548"/>
    </source>
</evidence>
<dbReference type="InterPro" id="IPR013783">
    <property type="entry name" value="Ig-like_fold"/>
</dbReference>
<dbReference type="PANTHER" id="PTHR11860">
    <property type="entry name" value="POLYMERIC-IMMUNOGLOBULIN RECEPTOR"/>
    <property type="match status" value="1"/>
</dbReference>
<dbReference type="GO" id="GO:0004888">
    <property type="term" value="F:transmembrane signaling receptor activity"/>
    <property type="evidence" value="ECO:0007669"/>
    <property type="project" value="TreeGrafter"/>
</dbReference>
<dbReference type="GeneTree" id="ENSGT00940000176967"/>
<reference evidence="5" key="1">
    <citation type="submission" date="2014-08" db="EMBL/GenBank/DDBJ databases">
        <authorList>
            <person name="Senf B."/>
            <person name="Petzold A."/>
            <person name="Downie B.R."/>
            <person name="Koch P."/>
            <person name="Platzer M."/>
        </authorList>
    </citation>
    <scope>NUCLEOTIDE SEQUENCE [LARGE SCALE GENOMIC DNA]</scope>
    <source>
        <strain evidence="5">GRZ</strain>
    </source>
</reference>
<dbReference type="PANTHER" id="PTHR11860:SF118">
    <property type="entry name" value="CMRF35-LIKE MOLECULE 3-RELATED"/>
    <property type="match status" value="1"/>
</dbReference>
<keyword evidence="2" id="KW-0812">Transmembrane</keyword>
<dbReference type="AlphaFoldDB" id="A0A8C6MBB9"/>
<reference evidence="5" key="3">
    <citation type="submission" date="2025-09" db="UniProtKB">
        <authorList>
            <consortium name="Ensembl"/>
        </authorList>
    </citation>
    <scope>IDENTIFICATION</scope>
</reference>
<dbReference type="SUPFAM" id="SSF48726">
    <property type="entry name" value="Immunoglobulin"/>
    <property type="match status" value="1"/>
</dbReference>
<evidence type="ECO:0000256" key="3">
    <source>
        <dbReference type="ARBA" id="ARBA00023136"/>
    </source>
</evidence>
<evidence type="ECO:0000256" key="1">
    <source>
        <dbReference type="ARBA" id="ARBA00004370"/>
    </source>
</evidence>
<dbReference type="InterPro" id="IPR036179">
    <property type="entry name" value="Ig-like_dom_sf"/>
</dbReference>
<reference evidence="5" key="2">
    <citation type="submission" date="2025-08" db="UniProtKB">
        <authorList>
            <consortium name="Ensembl"/>
        </authorList>
    </citation>
    <scope>IDENTIFICATION</scope>
</reference>
<dbReference type="Ensembl" id="ENSNFUT00015035673.1">
    <property type="protein sequence ID" value="ENSNFUP00015034135.1"/>
    <property type="gene ID" value="ENSNFUG00015016664.1"/>
</dbReference>
<evidence type="ECO:0000256" key="2">
    <source>
        <dbReference type="ARBA" id="ARBA00022692"/>
    </source>
</evidence>
<sequence length="158" mass="17960">MLAGLLGKSERLFALIILRWRITAEVTNAFECHILSLCRSSLYRNSIKYLCKGKQWISCIKVAETTQNRWQRFSISDDTQLNIFTVTINNLTSEDKHFWCAVDRFIQDIKQHFTLSVTSGKSFRGGSRTTLKGDQGGATCSVQPGAHRRRTRHAASSF</sequence>
<organism evidence="5 6">
    <name type="scientific">Nothobranchius furzeri</name>
    <name type="common">Turquoise killifish</name>
    <dbReference type="NCBI Taxonomy" id="105023"/>
    <lineage>
        <taxon>Eukaryota</taxon>
        <taxon>Metazoa</taxon>
        <taxon>Chordata</taxon>
        <taxon>Craniata</taxon>
        <taxon>Vertebrata</taxon>
        <taxon>Euteleostomi</taxon>
        <taxon>Actinopterygii</taxon>
        <taxon>Neopterygii</taxon>
        <taxon>Teleostei</taxon>
        <taxon>Neoteleostei</taxon>
        <taxon>Acanthomorphata</taxon>
        <taxon>Ovalentaria</taxon>
        <taxon>Atherinomorphae</taxon>
        <taxon>Cyprinodontiformes</taxon>
        <taxon>Nothobranchiidae</taxon>
        <taxon>Nothobranchius</taxon>
    </lineage>
</organism>
<name>A0A8C6MBB9_NOTFU</name>
<proteinExistence type="predicted"/>
<feature type="compositionally biased region" description="Polar residues" evidence="4">
    <location>
        <begin position="124"/>
        <end position="142"/>
    </location>
</feature>